<feature type="domain" description="Glycosyltransferase 2-like" evidence="1">
    <location>
        <begin position="10"/>
        <end position="121"/>
    </location>
</feature>
<dbReference type="InterPro" id="IPR029044">
    <property type="entry name" value="Nucleotide-diphossugar_trans"/>
</dbReference>
<name>A0ABX2B4X0_9BACT</name>
<keyword evidence="3" id="KW-1185">Reference proteome</keyword>
<sequence>MNNSIAKVAVIIVTWKGMKWIDNCLAGIRKSTCSVTTFIVDNASPDETPDYIAQNYPEIRLTRSKENLGFGKANNIAIAQAYREGFDYFFLLNQDAYLQPYTVERLLQIASTNKYAIVSPMHLNGDGSHIDFYFRDFVIGKCPAYLDQTVTGGEDMIFDSEFIPAAAWFLPRKTIDEIGGFDPLFYHYGEDDNYCQRCRYHHRKIVFTTKAFIYHDREATVGNSAMYNRKIAFRHIVQDCADINNSLCFIIQKQGRQFYDEIGLWFMYLFTGKWRMLHNFIGDYFKILCMIPKFRNSRKLNKTIGVNWI</sequence>
<proteinExistence type="predicted"/>
<dbReference type="SUPFAM" id="SSF53448">
    <property type="entry name" value="Nucleotide-diphospho-sugar transferases"/>
    <property type="match status" value="1"/>
</dbReference>
<reference evidence="2 3" key="1">
    <citation type="submission" date="2020-05" db="EMBL/GenBank/DDBJ databases">
        <title>Distinct polysaccharide utilization as determinants for interspecies competition between intestinal Prevotella spp.</title>
        <authorList>
            <person name="Galvez E.J.C."/>
            <person name="Iljazovic A."/>
            <person name="Strowig T."/>
        </authorList>
    </citation>
    <scope>NUCLEOTIDE SEQUENCE [LARGE SCALE GENOMIC DNA]</scope>
    <source>
        <strain evidence="2 3">PCHR</strain>
    </source>
</reference>
<dbReference type="EMBL" id="JABKKJ010000016">
    <property type="protein sequence ID" value="NPE25735.1"/>
    <property type="molecule type" value="Genomic_DNA"/>
</dbReference>
<evidence type="ECO:0000259" key="1">
    <source>
        <dbReference type="Pfam" id="PF00535"/>
    </source>
</evidence>
<comment type="caution">
    <text evidence="2">The sequence shown here is derived from an EMBL/GenBank/DDBJ whole genome shotgun (WGS) entry which is preliminary data.</text>
</comment>
<dbReference type="PANTHER" id="PTHR43179:SF7">
    <property type="entry name" value="RHAMNOSYLTRANSFERASE WBBL"/>
    <property type="match status" value="1"/>
</dbReference>
<dbReference type="PANTHER" id="PTHR43179">
    <property type="entry name" value="RHAMNOSYLTRANSFERASE WBBL"/>
    <property type="match status" value="1"/>
</dbReference>
<dbReference type="Pfam" id="PF00535">
    <property type="entry name" value="Glycos_transf_2"/>
    <property type="match status" value="1"/>
</dbReference>
<protein>
    <submittedName>
        <fullName evidence="2">Glycosyltransferase</fullName>
    </submittedName>
</protein>
<evidence type="ECO:0000313" key="3">
    <source>
        <dbReference type="Proteomes" id="UP000820977"/>
    </source>
</evidence>
<dbReference type="RefSeq" id="WP_172345200.1">
    <property type="nucleotide sequence ID" value="NZ_CATJFF010000028.1"/>
</dbReference>
<dbReference type="Proteomes" id="UP000820977">
    <property type="component" value="Unassembled WGS sequence"/>
</dbReference>
<dbReference type="Gene3D" id="3.90.550.10">
    <property type="entry name" value="Spore Coat Polysaccharide Biosynthesis Protein SpsA, Chain A"/>
    <property type="match status" value="1"/>
</dbReference>
<gene>
    <name evidence="2" type="ORF">HPS54_09455</name>
</gene>
<accession>A0ABX2B4X0</accession>
<organism evidence="2 3">
    <name type="scientific">Xylanibacter caecicola</name>
    <dbReference type="NCBI Taxonomy" id="2736294"/>
    <lineage>
        <taxon>Bacteria</taxon>
        <taxon>Pseudomonadati</taxon>
        <taxon>Bacteroidota</taxon>
        <taxon>Bacteroidia</taxon>
        <taxon>Bacteroidales</taxon>
        <taxon>Prevotellaceae</taxon>
        <taxon>Xylanibacter</taxon>
    </lineage>
</organism>
<evidence type="ECO:0000313" key="2">
    <source>
        <dbReference type="EMBL" id="NPE25735.1"/>
    </source>
</evidence>
<dbReference type="InterPro" id="IPR001173">
    <property type="entry name" value="Glyco_trans_2-like"/>
</dbReference>